<name>A0A2L0HMC7_9CAUD</name>
<dbReference type="EMBL" id="MG839019">
    <property type="protein sequence ID" value="AUX82846.1"/>
    <property type="molecule type" value="Genomic_DNA"/>
</dbReference>
<reference evidence="1 2" key="1">
    <citation type="submission" date="2018-01" db="EMBL/GenBank/DDBJ databases">
        <authorList>
            <person name="Gentille G.M."/>
            <person name="Betsko A.J."/>
            <person name="Kukan E.N."/>
            <person name="Garlena R.A."/>
            <person name="Russell D.A."/>
            <person name="Pope W.H."/>
            <person name="Jacobs-Sera D."/>
            <person name="Hatfull G.F."/>
        </authorList>
    </citation>
    <scope>NUCLEOTIDE SEQUENCE [LARGE SCALE GENOMIC DNA]</scope>
</reference>
<dbReference type="OrthoDB" id="20152at10239"/>
<evidence type="ECO:0000313" key="2">
    <source>
        <dbReference type="Proteomes" id="UP000241477"/>
    </source>
</evidence>
<proteinExistence type="predicted"/>
<dbReference type="GeneID" id="40099894"/>
<dbReference type="Proteomes" id="UP000241477">
    <property type="component" value="Segment"/>
</dbReference>
<accession>A0A2L0HMC7</accession>
<dbReference type="KEGG" id="vg:40099894"/>
<protein>
    <submittedName>
        <fullName evidence="1">Uncharacterized protein</fullName>
    </submittedName>
</protein>
<gene>
    <name evidence="1" type="primary">10</name>
    <name evidence="1" type="ORF">PBI_HAMLET_10</name>
</gene>
<organism evidence="1 2">
    <name type="scientific">Microbacterium phage Hamlet</name>
    <dbReference type="NCBI Taxonomy" id="2079583"/>
    <lineage>
        <taxon>Viruses</taxon>
        <taxon>Duplodnaviria</taxon>
        <taxon>Heunggongvirae</taxon>
        <taxon>Uroviricota</taxon>
        <taxon>Caudoviricetes</taxon>
        <taxon>Ilzatvirus</taxon>
        <taxon>Ilzatvirus hamlet</taxon>
    </lineage>
</organism>
<sequence length="136" mass="14342">MATAMSTQTLAESSRLLALLLVDEVQVLDVAEPETIGIQVVRQTTPVGTPVPALVQTTTLQNAVESTVENIYSVKVPVGTVLNPGQAVEVTKAATEPSLVGKRLLIDKVSQNGIAVLRKAVASDFHKVNQEGKEGL</sequence>
<evidence type="ECO:0000313" key="1">
    <source>
        <dbReference type="EMBL" id="AUX82846.1"/>
    </source>
</evidence>
<dbReference type="RefSeq" id="YP_009623111.1">
    <property type="nucleotide sequence ID" value="NC_042110.1"/>
</dbReference>
<keyword evidence="2" id="KW-1185">Reference proteome</keyword>